<evidence type="ECO:0000313" key="11">
    <source>
        <dbReference type="Proteomes" id="UP000254893"/>
    </source>
</evidence>
<dbReference type="GO" id="GO:0032993">
    <property type="term" value="C:protein-DNA complex"/>
    <property type="evidence" value="ECO:0007669"/>
    <property type="project" value="TreeGrafter"/>
</dbReference>
<proteinExistence type="predicted"/>
<feature type="DNA-binding region" description="OmpR/PhoB-type" evidence="7">
    <location>
        <begin position="157"/>
        <end position="254"/>
    </location>
</feature>
<keyword evidence="3" id="KW-0805">Transcription regulation</keyword>
<evidence type="ECO:0000256" key="2">
    <source>
        <dbReference type="ARBA" id="ARBA00023012"/>
    </source>
</evidence>
<dbReference type="PANTHER" id="PTHR48111:SF22">
    <property type="entry name" value="REGULATOR OF RPOS"/>
    <property type="match status" value="1"/>
</dbReference>
<keyword evidence="5" id="KW-0804">Transcription</keyword>
<dbReference type="SUPFAM" id="SSF52172">
    <property type="entry name" value="CheY-like"/>
    <property type="match status" value="1"/>
</dbReference>
<name>A0A380CDN2_SPHSI</name>
<evidence type="ECO:0000256" key="1">
    <source>
        <dbReference type="ARBA" id="ARBA00022553"/>
    </source>
</evidence>
<dbReference type="PROSITE" id="PS51755">
    <property type="entry name" value="OMPR_PHOB"/>
    <property type="match status" value="1"/>
</dbReference>
<dbReference type="GO" id="GO:0006355">
    <property type="term" value="P:regulation of DNA-templated transcription"/>
    <property type="evidence" value="ECO:0007669"/>
    <property type="project" value="InterPro"/>
</dbReference>
<evidence type="ECO:0000259" key="8">
    <source>
        <dbReference type="PROSITE" id="PS50110"/>
    </source>
</evidence>
<dbReference type="Pfam" id="PF00486">
    <property type="entry name" value="Trans_reg_C"/>
    <property type="match status" value="1"/>
</dbReference>
<protein>
    <submittedName>
        <fullName evidence="10">Probable transcriptional regulatory protein YedW</fullName>
    </submittedName>
</protein>
<evidence type="ECO:0000256" key="3">
    <source>
        <dbReference type="ARBA" id="ARBA00023015"/>
    </source>
</evidence>
<accession>A0A380CDN2</accession>
<dbReference type="SMART" id="SM00448">
    <property type="entry name" value="REC"/>
    <property type="match status" value="1"/>
</dbReference>
<feature type="domain" description="OmpR/PhoB-type" evidence="9">
    <location>
        <begin position="157"/>
        <end position="254"/>
    </location>
</feature>
<keyword evidence="2" id="KW-0902">Two-component regulatory system</keyword>
<dbReference type="Proteomes" id="UP000254893">
    <property type="component" value="Unassembled WGS sequence"/>
</dbReference>
<dbReference type="PROSITE" id="PS50110">
    <property type="entry name" value="RESPONSE_REGULATORY"/>
    <property type="match status" value="1"/>
</dbReference>
<dbReference type="SMART" id="SM00862">
    <property type="entry name" value="Trans_reg_C"/>
    <property type="match status" value="1"/>
</dbReference>
<feature type="domain" description="Response regulatory" evidence="8">
    <location>
        <begin position="31"/>
        <end position="145"/>
    </location>
</feature>
<organism evidence="10 11">
    <name type="scientific">Sphingobacterium spiritivorum</name>
    <name type="common">Flavobacterium spiritivorum</name>
    <dbReference type="NCBI Taxonomy" id="258"/>
    <lineage>
        <taxon>Bacteria</taxon>
        <taxon>Pseudomonadati</taxon>
        <taxon>Bacteroidota</taxon>
        <taxon>Sphingobacteriia</taxon>
        <taxon>Sphingobacteriales</taxon>
        <taxon>Sphingobacteriaceae</taxon>
        <taxon>Sphingobacterium</taxon>
    </lineage>
</organism>
<dbReference type="Gene3D" id="1.10.10.10">
    <property type="entry name" value="Winged helix-like DNA-binding domain superfamily/Winged helix DNA-binding domain"/>
    <property type="match status" value="1"/>
</dbReference>
<dbReference type="GO" id="GO:0000976">
    <property type="term" value="F:transcription cis-regulatory region binding"/>
    <property type="evidence" value="ECO:0007669"/>
    <property type="project" value="TreeGrafter"/>
</dbReference>
<dbReference type="InterPro" id="IPR001867">
    <property type="entry name" value="OmpR/PhoB-type_DNA-bd"/>
</dbReference>
<feature type="modified residue" description="4-aspartylphosphate" evidence="6">
    <location>
        <position position="80"/>
    </location>
</feature>
<dbReference type="InterPro" id="IPR016032">
    <property type="entry name" value="Sig_transdc_resp-reg_C-effctor"/>
</dbReference>
<dbReference type="GO" id="GO:0000156">
    <property type="term" value="F:phosphorelay response regulator activity"/>
    <property type="evidence" value="ECO:0007669"/>
    <property type="project" value="TreeGrafter"/>
</dbReference>
<dbReference type="Gene3D" id="3.40.50.2300">
    <property type="match status" value="1"/>
</dbReference>
<keyword evidence="1 6" id="KW-0597">Phosphoprotein</keyword>
<dbReference type="InterPro" id="IPR011006">
    <property type="entry name" value="CheY-like_superfamily"/>
</dbReference>
<evidence type="ECO:0000256" key="5">
    <source>
        <dbReference type="ARBA" id="ARBA00023163"/>
    </source>
</evidence>
<gene>
    <name evidence="10" type="primary">yedW</name>
    <name evidence="10" type="ORF">NCTC11388_02770</name>
</gene>
<evidence type="ECO:0000256" key="6">
    <source>
        <dbReference type="PROSITE-ProRule" id="PRU00169"/>
    </source>
</evidence>
<reference evidence="10 11" key="1">
    <citation type="submission" date="2018-06" db="EMBL/GenBank/DDBJ databases">
        <authorList>
            <consortium name="Pathogen Informatics"/>
            <person name="Doyle S."/>
        </authorList>
    </citation>
    <scope>NUCLEOTIDE SEQUENCE [LARGE SCALE GENOMIC DNA]</scope>
    <source>
        <strain evidence="10 11">NCTC11388</strain>
    </source>
</reference>
<dbReference type="Pfam" id="PF00072">
    <property type="entry name" value="Response_reg"/>
    <property type="match status" value="1"/>
</dbReference>
<sequence>MLKLKNINPSSLRIHLFWLDLKYWTIRQTMQILLIEDDARISDFIVKGLEENGFNVQLCVSAEEAREVVFEHSFDVIIMDVMLPGIDGIQLTKMIRYKKNLTPILMLSALNETEDKIAALDSGADDFLVKPFHFKELISRINALTRRTKYQKQEVLSNSLVIQNLKIDRDKYAVYQDGEKIELSPKEFKLLLYLAENTDKVVSRTMVLNAVWGINFDNNTNVVDVYISYLRNKIDESKHQFILTVKGTGYMFQG</sequence>
<evidence type="ECO:0000259" key="9">
    <source>
        <dbReference type="PROSITE" id="PS51755"/>
    </source>
</evidence>
<evidence type="ECO:0000313" key="10">
    <source>
        <dbReference type="EMBL" id="SUJ18371.1"/>
    </source>
</evidence>
<dbReference type="GO" id="GO:0005829">
    <property type="term" value="C:cytosol"/>
    <property type="evidence" value="ECO:0007669"/>
    <property type="project" value="TreeGrafter"/>
</dbReference>
<dbReference type="SUPFAM" id="SSF46894">
    <property type="entry name" value="C-terminal effector domain of the bipartite response regulators"/>
    <property type="match status" value="1"/>
</dbReference>
<dbReference type="EMBL" id="UGYW01000002">
    <property type="protein sequence ID" value="SUJ18371.1"/>
    <property type="molecule type" value="Genomic_DNA"/>
</dbReference>
<dbReference type="AlphaFoldDB" id="A0A380CDN2"/>
<dbReference type="FunFam" id="1.10.10.10:FF:000005">
    <property type="entry name" value="Two-component system response regulator"/>
    <property type="match status" value="1"/>
</dbReference>
<dbReference type="CDD" id="cd00383">
    <property type="entry name" value="trans_reg_C"/>
    <property type="match status" value="1"/>
</dbReference>
<dbReference type="InterPro" id="IPR039420">
    <property type="entry name" value="WalR-like"/>
</dbReference>
<dbReference type="PANTHER" id="PTHR48111">
    <property type="entry name" value="REGULATOR OF RPOS"/>
    <property type="match status" value="1"/>
</dbReference>
<dbReference type="InterPro" id="IPR001789">
    <property type="entry name" value="Sig_transdc_resp-reg_receiver"/>
</dbReference>
<keyword evidence="4 7" id="KW-0238">DNA-binding</keyword>
<evidence type="ECO:0000256" key="4">
    <source>
        <dbReference type="ARBA" id="ARBA00023125"/>
    </source>
</evidence>
<dbReference type="InterPro" id="IPR036388">
    <property type="entry name" value="WH-like_DNA-bd_sf"/>
</dbReference>
<evidence type="ECO:0000256" key="7">
    <source>
        <dbReference type="PROSITE-ProRule" id="PRU01091"/>
    </source>
</evidence>